<feature type="domain" description="BRCT" evidence="3">
    <location>
        <begin position="103"/>
        <end position="214"/>
    </location>
</feature>
<proteinExistence type="predicted"/>
<name>A0A7J6AUJ8_AMEME</name>
<dbReference type="GO" id="GO:0031436">
    <property type="term" value="C:BRCA1-BARD1 complex"/>
    <property type="evidence" value="ECO:0007669"/>
    <property type="project" value="TreeGrafter"/>
</dbReference>
<keyword evidence="1" id="KW-0677">Repeat</keyword>
<dbReference type="Pfam" id="PF00533">
    <property type="entry name" value="BRCT"/>
    <property type="match status" value="1"/>
</dbReference>
<sequence>MKDVKATLIGSKLTADQQNQLAEAARVLRGRRVETFSSAVTHVVVPDGPMPSTLTVLQGILNGCWVLTFTWLAECLQQGRRIEESEFQVAEGPRRARANRVSLLPPLFNGCFFYLLGSFHKPPRDELVQLVRAGGGQLLSRQPKADSDVTQTVTAAAYHARPDSDQALCTHYILYEPQSSSRPGPVRLGKVWSAPSSWLLDCIRAFSLLPVPEL</sequence>
<dbReference type="PROSITE" id="PS50172">
    <property type="entry name" value="BRCT"/>
    <property type="match status" value="2"/>
</dbReference>
<dbReference type="AlphaFoldDB" id="A0A7J6AUJ8"/>
<dbReference type="SUPFAM" id="SSF52113">
    <property type="entry name" value="BRCT domain"/>
    <property type="match status" value="2"/>
</dbReference>
<dbReference type="InterPro" id="IPR001357">
    <property type="entry name" value="BRCT_dom"/>
</dbReference>
<dbReference type="CDD" id="cd17734">
    <property type="entry name" value="BRCT_Bard1_rpt1"/>
    <property type="match status" value="1"/>
</dbReference>
<dbReference type="Gene3D" id="3.40.50.10190">
    <property type="entry name" value="BRCT domain"/>
    <property type="match status" value="2"/>
</dbReference>
<keyword evidence="5" id="KW-1185">Reference proteome</keyword>
<dbReference type="GO" id="GO:0004842">
    <property type="term" value="F:ubiquitin-protein transferase activity"/>
    <property type="evidence" value="ECO:0007669"/>
    <property type="project" value="TreeGrafter"/>
</dbReference>
<protein>
    <recommendedName>
        <fullName evidence="3">BRCT domain-containing protein</fullName>
    </recommendedName>
</protein>
<dbReference type="InterPro" id="IPR036420">
    <property type="entry name" value="BRCT_dom_sf"/>
</dbReference>
<dbReference type="SMART" id="SM00292">
    <property type="entry name" value="BRCT"/>
    <property type="match status" value="2"/>
</dbReference>
<dbReference type="CDD" id="cd17720">
    <property type="entry name" value="BRCT_Bard1_rpt2"/>
    <property type="match status" value="1"/>
</dbReference>
<evidence type="ECO:0000256" key="2">
    <source>
        <dbReference type="ARBA" id="ARBA00023043"/>
    </source>
</evidence>
<evidence type="ECO:0000259" key="3">
    <source>
        <dbReference type="PROSITE" id="PS50172"/>
    </source>
</evidence>
<evidence type="ECO:0000313" key="5">
    <source>
        <dbReference type="Proteomes" id="UP000593565"/>
    </source>
</evidence>
<dbReference type="Pfam" id="PF16589">
    <property type="entry name" value="BRCT_2"/>
    <property type="match status" value="1"/>
</dbReference>
<organism evidence="4 5">
    <name type="scientific">Ameiurus melas</name>
    <name type="common">Black bullhead</name>
    <name type="synonym">Silurus melas</name>
    <dbReference type="NCBI Taxonomy" id="219545"/>
    <lineage>
        <taxon>Eukaryota</taxon>
        <taxon>Metazoa</taxon>
        <taxon>Chordata</taxon>
        <taxon>Craniata</taxon>
        <taxon>Vertebrata</taxon>
        <taxon>Euteleostomi</taxon>
        <taxon>Actinopterygii</taxon>
        <taxon>Neopterygii</taxon>
        <taxon>Teleostei</taxon>
        <taxon>Ostariophysi</taxon>
        <taxon>Siluriformes</taxon>
        <taxon>Ictaluridae</taxon>
        <taxon>Ameiurus</taxon>
    </lineage>
</organism>
<gene>
    <name evidence="4" type="ORF">AMELA_G00085260</name>
</gene>
<reference evidence="4 5" key="1">
    <citation type="submission" date="2020-02" db="EMBL/GenBank/DDBJ databases">
        <title>A chromosome-scale genome assembly of the black bullhead catfish (Ameiurus melas).</title>
        <authorList>
            <person name="Wen M."/>
            <person name="Zham M."/>
            <person name="Cabau C."/>
            <person name="Klopp C."/>
            <person name="Donnadieu C."/>
            <person name="Roques C."/>
            <person name="Bouchez O."/>
            <person name="Lampietro C."/>
            <person name="Jouanno E."/>
            <person name="Herpin A."/>
            <person name="Louis A."/>
            <person name="Berthelot C."/>
            <person name="Parey E."/>
            <person name="Roest-Crollius H."/>
            <person name="Braasch I."/>
            <person name="Postlethwait J."/>
            <person name="Robinson-Rechavi M."/>
            <person name="Echchiki A."/>
            <person name="Begum T."/>
            <person name="Montfort J."/>
            <person name="Schartl M."/>
            <person name="Bobe J."/>
            <person name="Guiguen Y."/>
        </authorList>
    </citation>
    <scope>NUCLEOTIDE SEQUENCE [LARGE SCALE GENOMIC DNA]</scope>
    <source>
        <strain evidence="4">M_S1</strain>
        <tissue evidence="4">Blood</tissue>
    </source>
</reference>
<dbReference type="GO" id="GO:0085020">
    <property type="term" value="P:protein K6-linked ubiquitination"/>
    <property type="evidence" value="ECO:0007669"/>
    <property type="project" value="TreeGrafter"/>
</dbReference>
<feature type="domain" description="BRCT" evidence="3">
    <location>
        <begin position="1"/>
        <end position="89"/>
    </location>
</feature>
<dbReference type="EMBL" id="JAAGNN010000007">
    <property type="protein sequence ID" value="KAF4086593.1"/>
    <property type="molecule type" value="Genomic_DNA"/>
</dbReference>
<dbReference type="GO" id="GO:0070531">
    <property type="term" value="C:BRCA1-A complex"/>
    <property type="evidence" value="ECO:0007669"/>
    <property type="project" value="TreeGrafter"/>
</dbReference>
<dbReference type="PANTHER" id="PTHR24171">
    <property type="entry name" value="ANKYRIN REPEAT DOMAIN-CONTAINING PROTEIN 39-RELATED"/>
    <property type="match status" value="1"/>
</dbReference>
<keyword evidence="2" id="KW-0040">ANK repeat</keyword>
<evidence type="ECO:0000313" key="4">
    <source>
        <dbReference type="EMBL" id="KAF4086593.1"/>
    </source>
</evidence>
<dbReference type="Proteomes" id="UP000593565">
    <property type="component" value="Unassembled WGS sequence"/>
</dbReference>
<accession>A0A7J6AUJ8</accession>
<evidence type="ECO:0000256" key="1">
    <source>
        <dbReference type="ARBA" id="ARBA00022737"/>
    </source>
</evidence>
<dbReference type="PANTHER" id="PTHR24171:SF8">
    <property type="entry name" value="BRCA1-ASSOCIATED RING DOMAIN PROTEIN 1"/>
    <property type="match status" value="1"/>
</dbReference>
<comment type="caution">
    <text evidence="4">The sequence shown here is derived from an EMBL/GenBank/DDBJ whole genome shotgun (WGS) entry which is preliminary data.</text>
</comment>